<evidence type="ECO:0000313" key="3">
    <source>
        <dbReference type="Proteomes" id="UP000002593"/>
    </source>
</evidence>
<evidence type="ECO:0000256" key="1">
    <source>
        <dbReference type="SAM" id="Phobius"/>
    </source>
</evidence>
<protein>
    <submittedName>
        <fullName evidence="2">Uncharacterized protein</fullName>
    </submittedName>
</protein>
<dbReference type="HOGENOM" id="CLU_992497_0_0_2"/>
<accession>A2BJE9</accession>
<keyword evidence="1" id="KW-0472">Membrane</keyword>
<dbReference type="EMBL" id="CP000493">
    <property type="protein sequence ID" value="ABM80110.1"/>
    <property type="molecule type" value="Genomic_DNA"/>
</dbReference>
<evidence type="ECO:0000313" key="2">
    <source>
        <dbReference type="EMBL" id="ABM80110.1"/>
    </source>
</evidence>
<dbReference type="RefSeq" id="WP_011821427.1">
    <property type="nucleotide sequence ID" value="NC_008818.1"/>
</dbReference>
<sequence length="280" mass="30370">MTAITWLGELLGFDVDIRDPSSLLDIVKHVVPDIVGGLEIIAILAPYDSTEYELARFSSGLTVLLHSLVLLLSVLYASILHEAFVTGIYGVISAAEGSRTRVFTRILGSSLALFTPFIILASLPALVSPVMNGWLGYRGFTPMVIVWLSMFASLLVELLFYMALASIMAYYGYFIEYVVLAVMMLFVFPLVSVTVLSSVLGSEALVRIFFTVVVAIRPLHAAPGIVVEVVKNTSWDKVASPLVPSTVESILSVIGFCFSVLASTAMLLATYHLLKKQGVP</sequence>
<reference evidence="2 3" key="1">
    <citation type="journal article" date="2007" name="Archaea">
        <title>The genome of Hyperthermus butylicus: a sulfur-reducing, peptide fermenting, neutrophilic Crenarchaeote growing up to 108 degrees C.</title>
        <authorList>
            <person name="Brugger K."/>
            <person name="Chen L."/>
            <person name="Stark M."/>
            <person name="Zibat A."/>
            <person name="Redder P."/>
            <person name="Ruepp A."/>
            <person name="Awayez M."/>
            <person name="She Q."/>
            <person name="Garrett R.A."/>
            <person name="Klenk H.P."/>
        </authorList>
    </citation>
    <scope>NUCLEOTIDE SEQUENCE [LARGE SCALE GENOMIC DNA]</scope>
    <source>
        <strain evidence="3">DSM 5456 / JCM 9403 / PLM1-5</strain>
    </source>
</reference>
<organism evidence="2 3">
    <name type="scientific">Hyperthermus butylicus (strain DSM 5456 / JCM 9403 / PLM1-5)</name>
    <dbReference type="NCBI Taxonomy" id="415426"/>
    <lineage>
        <taxon>Archaea</taxon>
        <taxon>Thermoproteota</taxon>
        <taxon>Thermoprotei</taxon>
        <taxon>Desulfurococcales</taxon>
        <taxon>Pyrodictiaceae</taxon>
        <taxon>Hyperthermus</taxon>
    </lineage>
</organism>
<dbReference type="Proteomes" id="UP000002593">
    <property type="component" value="Chromosome"/>
</dbReference>
<dbReference type="EnsemblBacteria" id="ABM80110">
    <property type="protein sequence ID" value="ABM80110"/>
    <property type="gene ID" value="Hbut_0238"/>
</dbReference>
<dbReference type="GeneID" id="4782334"/>
<dbReference type="AlphaFoldDB" id="A2BJE9"/>
<dbReference type="KEGG" id="hbu:Hbut_0238"/>
<keyword evidence="1" id="KW-0812">Transmembrane</keyword>
<gene>
    <name evidence="2" type="ordered locus">Hbut_0238</name>
</gene>
<feature type="transmembrane region" description="Helical" evidence="1">
    <location>
        <begin position="112"/>
        <end position="132"/>
    </location>
</feature>
<feature type="transmembrane region" description="Helical" evidence="1">
    <location>
        <begin position="63"/>
        <end position="92"/>
    </location>
</feature>
<keyword evidence="1" id="KW-1133">Transmembrane helix</keyword>
<keyword evidence="3" id="KW-1185">Reference proteome</keyword>
<feature type="transmembrane region" description="Helical" evidence="1">
    <location>
        <begin position="250"/>
        <end position="274"/>
    </location>
</feature>
<feature type="transmembrane region" description="Helical" evidence="1">
    <location>
        <begin position="177"/>
        <end position="196"/>
    </location>
</feature>
<name>A2BJE9_HYPBU</name>
<feature type="transmembrane region" description="Helical" evidence="1">
    <location>
        <begin position="144"/>
        <end position="171"/>
    </location>
</feature>
<proteinExistence type="predicted"/>